<evidence type="ECO:0000313" key="1">
    <source>
        <dbReference type="EMBL" id="KKT70836.1"/>
    </source>
</evidence>
<organism evidence="1 2">
    <name type="scientific">Candidatus Uhrbacteria bacterium GW2011_GWF2_44_350</name>
    <dbReference type="NCBI Taxonomy" id="1619000"/>
    <lineage>
        <taxon>Bacteria</taxon>
        <taxon>Candidatus Uhriibacteriota</taxon>
    </lineage>
</organism>
<sequence length="308" mass="36128">MASAFGCGQPPDFAKKLNEEQREEIEMAYQDAQVMMPVIENLWQKADPLFDAHGEPVESNEVLISDVYGVLDDLRYYIDNNQIYAVSSADLAAAGYDYVDAQGRFTDPRLEENIKNNDFILLNEDCGWSAELLMHEAAHRTDLHDEGVTEYLFLHNFELDREYGKWTVASGDWAWLQSVGFIFVGQALSDLDMTRSIVRMNIEDPKAYIENWDNVVMWFEYALNKDMKQWHHEFFEHFMLNNADTKGFFEEFGLSMTELEDVIRNEELFKYRQSEIQLEYELAKELYNEYKTELSAEHRSELNGYSRR</sequence>
<protein>
    <submittedName>
        <fullName evidence="1">Uncharacterized protein</fullName>
    </submittedName>
</protein>
<dbReference type="AlphaFoldDB" id="A0A0G1JGS7"/>
<proteinExistence type="predicted"/>
<evidence type="ECO:0000313" key="2">
    <source>
        <dbReference type="Proteomes" id="UP000034154"/>
    </source>
</evidence>
<dbReference type="PATRIC" id="fig|1619000.3.peg.411"/>
<dbReference type="Proteomes" id="UP000034154">
    <property type="component" value="Unassembled WGS sequence"/>
</dbReference>
<dbReference type="EMBL" id="LCJB01000021">
    <property type="protein sequence ID" value="KKT70836.1"/>
    <property type="molecule type" value="Genomic_DNA"/>
</dbReference>
<accession>A0A0G1JGS7</accession>
<comment type="caution">
    <text evidence="1">The sequence shown here is derived from an EMBL/GenBank/DDBJ whole genome shotgun (WGS) entry which is preliminary data.</text>
</comment>
<reference evidence="1 2" key="1">
    <citation type="journal article" date="2015" name="Nature">
        <title>rRNA introns, odd ribosomes, and small enigmatic genomes across a large radiation of phyla.</title>
        <authorList>
            <person name="Brown C.T."/>
            <person name="Hug L.A."/>
            <person name="Thomas B.C."/>
            <person name="Sharon I."/>
            <person name="Castelle C.J."/>
            <person name="Singh A."/>
            <person name="Wilkins M.J."/>
            <person name="Williams K.H."/>
            <person name="Banfield J.F."/>
        </authorList>
    </citation>
    <scope>NUCLEOTIDE SEQUENCE [LARGE SCALE GENOMIC DNA]</scope>
</reference>
<gene>
    <name evidence="1" type="ORF">UW63_C0021G0011</name>
</gene>
<name>A0A0G1JGS7_9BACT</name>